<evidence type="ECO:0000313" key="2">
    <source>
        <dbReference type="EMBL" id="MBB5986549.1"/>
    </source>
</evidence>
<dbReference type="Proteomes" id="UP001138540">
    <property type="component" value="Unassembled WGS sequence"/>
</dbReference>
<organism evidence="2 3">
    <name type="scientific">Sphingobium lignivorans</name>
    <dbReference type="NCBI Taxonomy" id="2735886"/>
    <lineage>
        <taxon>Bacteria</taxon>
        <taxon>Pseudomonadati</taxon>
        <taxon>Pseudomonadota</taxon>
        <taxon>Alphaproteobacteria</taxon>
        <taxon>Sphingomonadales</taxon>
        <taxon>Sphingomonadaceae</taxon>
        <taxon>Sphingobium</taxon>
    </lineage>
</organism>
<reference evidence="2 3" key="1">
    <citation type="submission" date="2020-08" db="EMBL/GenBank/DDBJ databases">
        <title>Exploring microbial biodiversity for novel pathways involved in the catabolism of aromatic compounds derived from lignin.</title>
        <authorList>
            <person name="Elkins J."/>
        </authorList>
    </citation>
    <scope>NUCLEOTIDE SEQUENCE [LARGE SCALE GENOMIC DNA]</scope>
    <source>
        <strain evidence="2 3">B1D3A</strain>
    </source>
</reference>
<name>A0ABR6NGZ4_9SPHN</name>
<keyword evidence="3" id="KW-1185">Reference proteome</keyword>
<evidence type="ECO:0000256" key="1">
    <source>
        <dbReference type="SAM" id="SignalP"/>
    </source>
</evidence>
<protein>
    <recommendedName>
        <fullName evidence="4">Homogentisate 1,2-dioxygenase</fullName>
    </recommendedName>
</protein>
<evidence type="ECO:0008006" key="4">
    <source>
        <dbReference type="Google" id="ProtNLM"/>
    </source>
</evidence>
<feature type="signal peptide" evidence="1">
    <location>
        <begin position="1"/>
        <end position="23"/>
    </location>
</feature>
<keyword evidence="1" id="KW-0732">Signal</keyword>
<comment type="caution">
    <text evidence="2">The sequence shown here is derived from an EMBL/GenBank/DDBJ whole genome shotgun (WGS) entry which is preliminary data.</text>
</comment>
<evidence type="ECO:0000313" key="3">
    <source>
        <dbReference type="Proteomes" id="UP001138540"/>
    </source>
</evidence>
<dbReference type="RefSeq" id="WP_184154182.1">
    <property type="nucleotide sequence ID" value="NZ_JACHKA010000001.1"/>
</dbReference>
<proteinExistence type="predicted"/>
<gene>
    <name evidence="2" type="ORF">HNP60_002523</name>
</gene>
<sequence>MRHGLVAALVGIALMTSLSDARAQQDVKGCAAGSATMPPELLGWSSRRPIAASSDASGLRAATLVIGSAADATLKSTSEVRYVTRPEKPGGSVSYGGLFAFTVEQAGIYRVALGSGAWIDVLRGRTAVASTAHGHGPDCSGIRKMVDFPLTPGRYTLQIAANGEPKLSLMIARLP</sequence>
<accession>A0ABR6NGZ4</accession>
<feature type="chain" id="PRO_5047091120" description="Homogentisate 1,2-dioxygenase" evidence="1">
    <location>
        <begin position="24"/>
        <end position="175"/>
    </location>
</feature>
<dbReference type="EMBL" id="JACHKA010000001">
    <property type="protein sequence ID" value="MBB5986549.1"/>
    <property type="molecule type" value="Genomic_DNA"/>
</dbReference>